<reference evidence="1 2" key="1">
    <citation type="journal article" date="2020" name="bioRxiv">
        <title>Sequence and annotation of 42 cannabis genomes reveals extensive copy number variation in cannabinoid synthesis and pathogen resistance genes.</title>
        <authorList>
            <person name="Mckernan K.J."/>
            <person name="Helbert Y."/>
            <person name="Kane L.T."/>
            <person name="Ebling H."/>
            <person name="Zhang L."/>
            <person name="Liu B."/>
            <person name="Eaton Z."/>
            <person name="Mclaughlin S."/>
            <person name="Kingan S."/>
            <person name="Baybayan P."/>
            <person name="Concepcion G."/>
            <person name="Jordan M."/>
            <person name="Riva A."/>
            <person name="Barbazuk W."/>
            <person name="Harkins T."/>
        </authorList>
    </citation>
    <scope>NUCLEOTIDE SEQUENCE [LARGE SCALE GENOMIC DNA]</scope>
    <source>
        <strain evidence="2">cv. Jamaican Lion 4</strain>
        <tissue evidence="1">Leaf</tissue>
    </source>
</reference>
<dbReference type="Proteomes" id="UP000583929">
    <property type="component" value="Unassembled WGS sequence"/>
</dbReference>
<sequence length="102" mass="11807">MRGTFSLGQEIVRAKKVTKTFEVGVLRLVFPNLLLYKPFSSVRPLSAFFHLLRNTFSHCLTLGEQLLFRIHTLLLSRGCPYHKVKNFTCQNHKSRAWSSILD</sequence>
<comment type="caution">
    <text evidence="1">The sequence shown here is derived from an EMBL/GenBank/DDBJ whole genome shotgun (WGS) entry which is preliminary data.</text>
</comment>
<accession>A0A7J6EBV3</accession>
<name>A0A7J6EBV3_CANSA</name>
<organism evidence="1 2">
    <name type="scientific">Cannabis sativa</name>
    <name type="common">Hemp</name>
    <name type="synonym">Marijuana</name>
    <dbReference type="NCBI Taxonomy" id="3483"/>
    <lineage>
        <taxon>Eukaryota</taxon>
        <taxon>Viridiplantae</taxon>
        <taxon>Streptophyta</taxon>
        <taxon>Embryophyta</taxon>
        <taxon>Tracheophyta</taxon>
        <taxon>Spermatophyta</taxon>
        <taxon>Magnoliopsida</taxon>
        <taxon>eudicotyledons</taxon>
        <taxon>Gunneridae</taxon>
        <taxon>Pentapetalae</taxon>
        <taxon>rosids</taxon>
        <taxon>fabids</taxon>
        <taxon>Rosales</taxon>
        <taxon>Cannabaceae</taxon>
        <taxon>Cannabis</taxon>
    </lineage>
</organism>
<evidence type="ECO:0000313" key="2">
    <source>
        <dbReference type="Proteomes" id="UP000583929"/>
    </source>
</evidence>
<gene>
    <name evidence="1" type="ORF">G4B88_024964</name>
</gene>
<protein>
    <submittedName>
        <fullName evidence="1">Uncharacterized protein</fullName>
    </submittedName>
</protein>
<dbReference type="EMBL" id="JAATIQ010000443">
    <property type="protein sequence ID" value="KAF4355794.1"/>
    <property type="molecule type" value="Genomic_DNA"/>
</dbReference>
<keyword evidence="2" id="KW-1185">Reference proteome</keyword>
<proteinExistence type="predicted"/>
<evidence type="ECO:0000313" key="1">
    <source>
        <dbReference type="EMBL" id="KAF4355794.1"/>
    </source>
</evidence>
<dbReference type="AlphaFoldDB" id="A0A7J6EBV3"/>